<reference evidence="2 3" key="2">
    <citation type="submission" date="2018-11" db="EMBL/GenBank/DDBJ databases">
        <authorList>
            <consortium name="Pathogen Informatics"/>
        </authorList>
    </citation>
    <scope>NUCLEOTIDE SEQUENCE [LARGE SCALE GENOMIC DNA]</scope>
</reference>
<evidence type="ECO:0000313" key="3">
    <source>
        <dbReference type="Proteomes" id="UP000278807"/>
    </source>
</evidence>
<sequence>MDSQSEPDDASDSLGILKHLNSLNEIEACARKLDAETTLLMANLQTGLQRISSLTLDCFGLYDSLVSQTCDEMDASIKSMYTMMAKCEEMVKAMSTIPQLHSSVLQVSKALSRLESNLSHS</sequence>
<name>A0A0R3T115_RODNA</name>
<dbReference type="InterPro" id="IPR019314">
    <property type="entry name" value="BORCS6"/>
</dbReference>
<dbReference type="PANTHER" id="PTHR13440">
    <property type="entry name" value="BLOC-1 RELATED COMPLEX SUBUNIT 6"/>
    <property type="match status" value="1"/>
</dbReference>
<evidence type="ECO:0000259" key="1">
    <source>
        <dbReference type="Pfam" id="PF10157"/>
    </source>
</evidence>
<reference evidence="4" key="1">
    <citation type="submission" date="2017-02" db="UniProtKB">
        <authorList>
            <consortium name="WormBaseParasite"/>
        </authorList>
    </citation>
    <scope>IDENTIFICATION</scope>
</reference>
<dbReference type="WBParaSite" id="HNAJ_0000054301-mRNA-1">
    <property type="protein sequence ID" value="HNAJ_0000054301-mRNA-1"/>
    <property type="gene ID" value="HNAJ_0000054301"/>
</dbReference>
<evidence type="ECO:0000313" key="4">
    <source>
        <dbReference type="WBParaSite" id="HNAJ_0000054301-mRNA-1"/>
    </source>
</evidence>
<organism evidence="4">
    <name type="scientific">Rodentolepis nana</name>
    <name type="common">Dwarf tapeworm</name>
    <name type="synonym">Hymenolepis nana</name>
    <dbReference type="NCBI Taxonomy" id="102285"/>
    <lineage>
        <taxon>Eukaryota</taxon>
        <taxon>Metazoa</taxon>
        <taxon>Spiralia</taxon>
        <taxon>Lophotrochozoa</taxon>
        <taxon>Platyhelminthes</taxon>
        <taxon>Cestoda</taxon>
        <taxon>Eucestoda</taxon>
        <taxon>Cyclophyllidea</taxon>
        <taxon>Hymenolepididae</taxon>
        <taxon>Rodentolepis</taxon>
    </lineage>
</organism>
<dbReference type="GO" id="GO:0032418">
    <property type="term" value="P:lysosome localization"/>
    <property type="evidence" value="ECO:0007669"/>
    <property type="project" value="TreeGrafter"/>
</dbReference>
<dbReference type="Pfam" id="PF10157">
    <property type="entry name" value="BORCS6"/>
    <property type="match status" value="1"/>
</dbReference>
<dbReference type="PANTHER" id="PTHR13440:SF7">
    <property type="entry name" value="BLOC-1 RELATED COMPLEX SUBUNIT 6"/>
    <property type="match status" value="1"/>
</dbReference>
<feature type="domain" description="BLOC-1-related complex subunit 6 C-terminal helix" evidence="1">
    <location>
        <begin position="20"/>
        <end position="115"/>
    </location>
</feature>
<keyword evidence="3" id="KW-1185">Reference proteome</keyword>
<evidence type="ECO:0000313" key="2">
    <source>
        <dbReference type="EMBL" id="VDN96403.1"/>
    </source>
</evidence>
<dbReference type="STRING" id="102285.A0A0R3T115"/>
<dbReference type="Proteomes" id="UP000278807">
    <property type="component" value="Unassembled WGS sequence"/>
</dbReference>
<gene>
    <name evidence="2" type="ORF">HNAJ_LOCUS544</name>
</gene>
<dbReference type="OrthoDB" id="21270at2759"/>
<dbReference type="GO" id="GO:0099078">
    <property type="term" value="C:BORC complex"/>
    <property type="evidence" value="ECO:0007669"/>
    <property type="project" value="TreeGrafter"/>
</dbReference>
<protein>
    <submittedName>
        <fullName evidence="4">BORCS6 domain-containing protein</fullName>
    </submittedName>
</protein>
<dbReference type="InterPro" id="IPR046465">
    <property type="entry name" value="BORCS6_C"/>
</dbReference>
<accession>A0A0R3T115</accession>
<dbReference type="AlphaFoldDB" id="A0A0R3T115"/>
<dbReference type="EMBL" id="UZAE01000156">
    <property type="protein sequence ID" value="VDN96403.1"/>
    <property type="molecule type" value="Genomic_DNA"/>
</dbReference>
<proteinExistence type="predicted"/>